<reference evidence="12" key="1">
    <citation type="submission" date="2019-11" db="EMBL/GenBank/DDBJ databases">
        <title>Isolation and characterization of two novel species in the genus Thiomicrorhabdus.</title>
        <authorList>
            <person name="Mochizuki J."/>
            <person name="Kojima H."/>
            <person name="Fukui M."/>
        </authorList>
    </citation>
    <scope>NUCLEOTIDE SEQUENCE [LARGE SCALE GENOMIC DNA]</scope>
    <source>
        <strain evidence="12">AkT22</strain>
    </source>
</reference>
<dbReference type="NCBIfam" id="TIGR01707">
    <property type="entry name" value="gspI"/>
    <property type="match status" value="1"/>
</dbReference>
<dbReference type="GO" id="GO:0015627">
    <property type="term" value="C:type II protein secretion system complex"/>
    <property type="evidence" value="ECO:0007669"/>
    <property type="project" value="UniProtKB-UniRule"/>
</dbReference>
<evidence type="ECO:0000256" key="8">
    <source>
        <dbReference type="ARBA" id="ARBA00023136"/>
    </source>
</evidence>
<comment type="subcellular location">
    <subcellularLocation>
        <location evidence="1 9">Cell inner membrane</location>
        <topology evidence="1 9">Single-pass membrane protein</topology>
    </subcellularLocation>
</comment>
<evidence type="ECO:0000313" key="11">
    <source>
        <dbReference type="EMBL" id="BBP42671.1"/>
    </source>
</evidence>
<accession>A0A6F8PKP1</accession>
<evidence type="ECO:0000256" key="6">
    <source>
        <dbReference type="ARBA" id="ARBA00022692"/>
    </source>
</evidence>
<comment type="PTM">
    <text evidence="9">Cleaved by prepilin peptidase.</text>
</comment>
<keyword evidence="12" id="KW-1185">Reference proteome</keyword>
<name>A0A6F8PKP1_9GAMM</name>
<protein>
    <recommendedName>
        <fullName evidence="9">Type II secretion system protein I</fullName>
        <shortName evidence="9">T2SS minor pseudopilin I</shortName>
    </recommendedName>
</protein>
<dbReference type="RefSeq" id="WP_173290300.1">
    <property type="nucleotide sequence ID" value="NZ_AP021888.1"/>
</dbReference>
<organism evidence="11 12">
    <name type="scientific">Thiosulfativibrio zosterae</name>
    <dbReference type="NCBI Taxonomy" id="2675053"/>
    <lineage>
        <taxon>Bacteria</taxon>
        <taxon>Pseudomonadati</taxon>
        <taxon>Pseudomonadota</taxon>
        <taxon>Gammaproteobacteria</taxon>
        <taxon>Thiotrichales</taxon>
        <taxon>Piscirickettsiaceae</taxon>
        <taxon>Thiosulfativibrio</taxon>
    </lineage>
</organism>
<dbReference type="KEGG" id="tzo:THMIRHAT_04170"/>
<dbReference type="NCBIfam" id="TIGR02532">
    <property type="entry name" value="IV_pilin_GFxxxE"/>
    <property type="match status" value="1"/>
</dbReference>
<keyword evidence="8 9" id="KW-0472">Membrane</keyword>
<comment type="subunit">
    <text evidence="9">Type II secretion is composed of four main components: the outer membrane complex, the inner membrane complex, the cytoplasmic secretion ATPase and the periplasm-spanning pseudopilus.</text>
</comment>
<dbReference type="InterPro" id="IPR003413">
    <property type="entry name" value="T2SS_GspI_C"/>
</dbReference>
<dbReference type="InterPro" id="IPR045584">
    <property type="entry name" value="Pilin-like"/>
</dbReference>
<evidence type="ECO:0000256" key="2">
    <source>
        <dbReference type="ARBA" id="ARBA00008358"/>
    </source>
</evidence>
<keyword evidence="6 9" id="KW-0812">Transmembrane</keyword>
<proteinExistence type="inferred from homology"/>
<evidence type="ECO:0000259" key="10">
    <source>
        <dbReference type="Pfam" id="PF02501"/>
    </source>
</evidence>
<dbReference type="AlphaFoldDB" id="A0A6F8PKP1"/>
<dbReference type="PANTHER" id="PTHR38779">
    <property type="entry name" value="TYPE II SECRETION SYSTEM PROTEIN I-RELATED"/>
    <property type="match status" value="1"/>
</dbReference>
<dbReference type="GO" id="GO:0015628">
    <property type="term" value="P:protein secretion by the type II secretion system"/>
    <property type="evidence" value="ECO:0007669"/>
    <property type="project" value="UniProtKB-UniRule"/>
</dbReference>
<evidence type="ECO:0000256" key="4">
    <source>
        <dbReference type="ARBA" id="ARBA00022481"/>
    </source>
</evidence>
<evidence type="ECO:0000256" key="1">
    <source>
        <dbReference type="ARBA" id="ARBA00004377"/>
    </source>
</evidence>
<evidence type="ECO:0000313" key="12">
    <source>
        <dbReference type="Proteomes" id="UP000501466"/>
    </source>
</evidence>
<keyword evidence="4 9" id="KW-0488">Methylation</keyword>
<dbReference type="Pfam" id="PF07963">
    <property type="entry name" value="N_methyl"/>
    <property type="match status" value="1"/>
</dbReference>
<dbReference type="EMBL" id="AP021888">
    <property type="protein sequence ID" value="BBP42671.1"/>
    <property type="molecule type" value="Genomic_DNA"/>
</dbReference>
<dbReference type="Gene3D" id="3.30.1300.30">
    <property type="entry name" value="GSPII I/J protein-like"/>
    <property type="match status" value="1"/>
</dbReference>
<feature type="domain" description="Type II secretion system protein GspI C-terminal" evidence="10">
    <location>
        <begin position="45"/>
        <end position="112"/>
    </location>
</feature>
<evidence type="ECO:0000256" key="3">
    <source>
        <dbReference type="ARBA" id="ARBA00022475"/>
    </source>
</evidence>
<evidence type="ECO:0000256" key="5">
    <source>
        <dbReference type="ARBA" id="ARBA00022519"/>
    </source>
</evidence>
<dbReference type="InterPro" id="IPR012902">
    <property type="entry name" value="N_methyl_site"/>
</dbReference>
<comment type="similarity">
    <text evidence="2 9">Belongs to the GSP I family.</text>
</comment>
<dbReference type="PANTHER" id="PTHR38779:SF2">
    <property type="entry name" value="TYPE II SECRETION SYSTEM PROTEIN I-RELATED"/>
    <property type="match status" value="1"/>
</dbReference>
<comment type="function">
    <text evidence="9">Component of the type II secretion system required for the energy-dependent secretion of extracellular factors such as proteases and toxins from the periplasm.</text>
</comment>
<evidence type="ECO:0000256" key="7">
    <source>
        <dbReference type="ARBA" id="ARBA00022989"/>
    </source>
</evidence>
<keyword evidence="5 9" id="KW-0997">Cell inner membrane</keyword>
<sequence>MKPGIKQTQQGFTLIEVLIALVIVAVALAALSQTLGQTVFQQSGLQNRVIATWVAQNRLIELQQALDTSSSGGDKKQTVNFMGADWQTELVLEPTLVPDVQKATLKVTLIEAGNRQVEPSAAIITVVGK</sequence>
<dbReference type="SUPFAM" id="SSF54523">
    <property type="entry name" value="Pili subunits"/>
    <property type="match status" value="1"/>
</dbReference>
<keyword evidence="7 9" id="KW-1133">Transmembrane helix</keyword>
<dbReference type="InterPro" id="IPR010052">
    <property type="entry name" value="T2SS_protein-GspI"/>
</dbReference>
<feature type="transmembrane region" description="Helical" evidence="9">
    <location>
        <begin position="12"/>
        <end position="31"/>
    </location>
</feature>
<dbReference type="Pfam" id="PF02501">
    <property type="entry name" value="T2SSI"/>
    <property type="match status" value="1"/>
</dbReference>
<keyword evidence="3" id="KW-1003">Cell membrane</keyword>
<dbReference type="GO" id="GO:0005886">
    <property type="term" value="C:plasma membrane"/>
    <property type="evidence" value="ECO:0007669"/>
    <property type="project" value="UniProtKB-SubCell"/>
</dbReference>
<dbReference type="Proteomes" id="UP000501466">
    <property type="component" value="Chromosome"/>
</dbReference>
<evidence type="ECO:0000256" key="9">
    <source>
        <dbReference type="RuleBase" id="RU368030"/>
    </source>
</evidence>
<dbReference type="PROSITE" id="PS00409">
    <property type="entry name" value="PROKAR_NTER_METHYL"/>
    <property type="match status" value="1"/>
</dbReference>
<gene>
    <name evidence="11" type="ORF">THMIRHAT_04170</name>
</gene>